<feature type="domain" description="EamA" evidence="8">
    <location>
        <begin position="164"/>
        <end position="297"/>
    </location>
</feature>
<dbReference type="InterPro" id="IPR000620">
    <property type="entry name" value="EamA_dom"/>
</dbReference>
<dbReference type="GO" id="GO:0005886">
    <property type="term" value="C:plasma membrane"/>
    <property type="evidence" value="ECO:0007669"/>
    <property type="project" value="UniProtKB-SubCell"/>
</dbReference>
<feature type="transmembrane region" description="Helical" evidence="7">
    <location>
        <begin position="136"/>
        <end position="156"/>
    </location>
</feature>
<dbReference type="EMBL" id="BMFR01000002">
    <property type="protein sequence ID" value="GGG67715.1"/>
    <property type="molecule type" value="Genomic_DNA"/>
</dbReference>
<dbReference type="InterPro" id="IPR050638">
    <property type="entry name" value="AA-Vitamin_Transporters"/>
</dbReference>
<sequence length="308" mass="34244">MLKESHSLIAKLQKNKILIWFLILTITILWGYAWVLMKEALAYMGPFTFSSFRFGVGSITLVLIVLLSKKGLPPKRYWRQLVILGILQTSIVFLLVMYGLRFVDAGKSSVLLYSMPMWSSILAVKFLDEKFTPAKFLGLFIGMIGLLTVLGWDIWVGQSFDVIFGEILIIIAAISWGVSNIFYRVNLNGLSQLQVNAYQMLFGTIGIIAVTLFAEWGQPVQLNMHSIYYILFTGVLASALCFTVWFLILSIIDMVSATLSTLLVPIFGLVLSSFILGETMSAGVVAGSGLIIIGIVVSQISKKHPRRI</sequence>
<feature type="transmembrane region" description="Helical" evidence="7">
    <location>
        <begin position="80"/>
        <end position="98"/>
    </location>
</feature>
<keyword evidence="3" id="KW-1003">Cell membrane</keyword>
<comment type="similarity">
    <text evidence="2">Belongs to the EamA transporter family.</text>
</comment>
<dbReference type="RefSeq" id="WP_188454182.1">
    <property type="nucleotide sequence ID" value="NZ_BMFR01000002.1"/>
</dbReference>
<evidence type="ECO:0000256" key="4">
    <source>
        <dbReference type="ARBA" id="ARBA00022692"/>
    </source>
</evidence>
<feature type="transmembrane region" description="Helical" evidence="7">
    <location>
        <begin position="47"/>
        <end position="68"/>
    </location>
</feature>
<evidence type="ECO:0000256" key="6">
    <source>
        <dbReference type="ARBA" id="ARBA00023136"/>
    </source>
</evidence>
<evidence type="ECO:0000259" key="8">
    <source>
        <dbReference type="Pfam" id="PF00892"/>
    </source>
</evidence>
<dbReference type="AlphaFoldDB" id="A0A917LYS7"/>
<dbReference type="Pfam" id="PF00892">
    <property type="entry name" value="EamA"/>
    <property type="match status" value="2"/>
</dbReference>
<protein>
    <submittedName>
        <fullName evidence="9">Transporter YoaV</fullName>
    </submittedName>
</protein>
<evidence type="ECO:0000256" key="7">
    <source>
        <dbReference type="SAM" id="Phobius"/>
    </source>
</evidence>
<comment type="subcellular location">
    <subcellularLocation>
        <location evidence="1">Cell membrane</location>
        <topology evidence="1">Multi-pass membrane protein</topology>
    </subcellularLocation>
</comment>
<feature type="transmembrane region" description="Helical" evidence="7">
    <location>
        <begin position="17"/>
        <end position="35"/>
    </location>
</feature>
<evidence type="ECO:0000256" key="3">
    <source>
        <dbReference type="ARBA" id="ARBA00022475"/>
    </source>
</evidence>
<dbReference type="Proteomes" id="UP000622860">
    <property type="component" value="Unassembled WGS sequence"/>
</dbReference>
<evidence type="ECO:0000256" key="2">
    <source>
        <dbReference type="ARBA" id="ARBA00007362"/>
    </source>
</evidence>
<keyword evidence="4 7" id="KW-0812">Transmembrane</keyword>
<feature type="transmembrane region" description="Helical" evidence="7">
    <location>
        <begin position="255"/>
        <end position="276"/>
    </location>
</feature>
<keyword evidence="6 7" id="KW-0472">Membrane</keyword>
<evidence type="ECO:0000256" key="5">
    <source>
        <dbReference type="ARBA" id="ARBA00022989"/>
    </source>
</evidence>
<feature type="domain" description="EamA" evidence="8">
    <location>
        <begin position="21"/>
        <end position="150"/>
    </location>
</feature>
<organism evidence="9 10">
    <name type="scientific">Virgibacillus oceani</name>
    <dbReference type="NCBI Taxonomy" id="1479511"/>
    <lineage>
        <taxon>Bacteria</taxon>
        <taxon>Bacillati</taxon>
        <taxon>Bacillota</taxon>
        <taxon>Bacilli</taxon>
        <taxon>Bacillales</taxon>
        <taxon>Bacillaceae</taxon>
        <taxon>Virgibacillus</taxon>
    </lineage>
</organism>
<proteinExistence type="inferred from homology"/>
<keyword evidence="5 7" id="KW-1133">Transmembrane helix</keyword>
<reference evidence="9" key="1">
    <citation type="journal article" date="2014" name="Int. J. Syst. Evol. Microbiol.">
        <title>Complete genome sequence of Corynebacterium casei LMG S-19264T (=DSM 44701T), isolated from a smear-ripened cheese.</title>
        <authorList>
            <consortium name="US DOE Joint Genome Institute (JGI-PGF)"/>
            <person name="Walter F."/>
            <person name="Albersmeier A."/>
            <person name="Kalinowski J."/>
            <person name="Ruckert C."/>
        </authorList>
    </citation>
    <scope>NUCLEOTIDE SEQUENCE</scope>
    <source>
        <strain evidence="9">CGMCC 1.12754</strain>
    </source>
</reference>
<feature type="transmembrane region" description="Helical" evidence="7">
    <location>
        <begin position="110"/>
        <end position="127"/>
    </location>
</feature>
<feature type="transmembrane region" description="Helical" evidence="7">
    <location>
        <begin position="162"/>
        <end position="183"/>
    </location>
</feature>
<reference evidence="9" key="2">
    <citation type="submission" date="2020-09" db="EMBL/GenBank/DDBJ databases">
        <authorList>
            <person name="Sun Q."/>
            <person name="Zhou Y."/>
        </authorList>
    </citation>
    <scope>NUCLEOTIDE SEQUENCE</scope>
    <source>
        <strain evidence="9">CGMCC 1.12754</strain>
    </source>
</reference>
<feature type="transmembrane region" description="Helical" evidence="7">
    <location>
        <begin position="195"/>
        <end position="214"/>
    </location>
</feature>
<feature type="transmembrane region" description="Helical" evidence="7">
    <location>
        <begin position="226"/>
        <end position="248"/>
    </location>
</feature>
<keyword evidence="10" id="KW-1185">Reference proteome</keyword>
<evidence type="ECO:0000256" key="1">
    <source>
        <dbReference type="ARBA" id="ARBA00004651"/>
    </source>
</evidence>
<dbReference type="PANTHER" id="PTHR32322">
    <property type="entry name" value="INNER MEMBRANE TRANSPORTER"/>
    <property type="match status" value="1"/>
</dbReference>
<dbReference type="SUPFAM" id="SSF103481">
    <property type="entry name" value="Multidrug resistance efflux transporter EmrE"/>
    <property type="match status" value="2"/>
</dbReference>
<evidence type="ECO:0000313" key="9">
    <source>
        <dbReference type="EMBL" id="GGG67715.1"/>
    </source>
</evidence>
<accession>A0A917LYS7</accession>
<gene>
    <name evidence="9" type="primary">yoaV</name>
    <name evidence="9" type="ORF">GCM10011398_09360</name>
</gene>
<dbReference type="InterPro" id="IPR037185">
    <property type="entry name" value="EmrE-like"/>
</dbReference>
<evidence type="ECO:0000313" key="10">
    <source>
        <dbReference type="Proteomes" id="UP000622860"/>
    </source>
</evidence>
<dbReference type="PANTHER" id="PTHR32322:SF18">
    <property type="entry name" value="S-ADENOSYLMETHIONINE_S-ADENOSYLHOMOCYSTEINE TRANSPORTER"/>
    <property type="match status" value="1"/>
</dbReference>
<feature type="transmembrane region" description="Helical" evidence="7">
    <location>
        <begin position="282"/>
        <end position="300"/>
    </location>
</feature>
<name>A0A917LYS7_9BACI</name>
<comment type="caution">
    <text evidence="9">The sequence shown here is derived from an EMBL/GenBank/DDBJ whole genome shotgun (WGS) entry which is preliminary data.</text>
</comment>